<name>A0A4Z2DXI9_SCHJA</name>
<feature type="compositionally biased region" description="Polar residues" evidence="1">
    <location>
        <begin position="142"/>
        <end position="158"/>
    </location>
</feature>
<keyword evidence="2" id="KW-0282">Flagellum</keyword>
<feature type="compositionally biased region" description="Basic and acidic residues" evidence="1">
    <location>
        <begin position="27"/>
        <end position="43"/>
    </location>
</feature>
<keyword evidence="2" id="KW-0966">Cell projection</keyword>
<evidence type="ECO:0000256" key="1">
    <source>
        <dbReference type="SAM" id="MobiDB-lite"/>
    </source>
</evidence>
<feature type="compositionally biased region" description="Low complexity" evidence="1">
    <location>
        <begin position="333"/>
        <end position="356"/>
    </location>
</feature>
<dbReference type="Proteomes" id="UP000311919">
    <property type="component" value="Unassembled WGS sequence"/>
</dbReference>
<evidence type="ECO:0000313" key="3">
    <source>
        <dbReference type="Proteomes" id="UP000311919"/>
    </source>
</evidence>
<reference evidence="2 3" key="1">
    <citation type="submission" date="2019-03" db="EMBL/GenBank/DDBJ databases">
        <title>An improved genome assembly of the fluke Schistosoma japonicum.</title>
        <authorList>
            <person name="Hu W."/>
            <person name="Luo F."/>
            <person name="Yin M."/>
            <person name="Mo X."/>
            <person name="Sun C."/>
            <person name="Wu Q."/>
            <person name="Zhu B."/>
            <person name="Xiang M."/>
            <person name="Wang J."/>
            <person name="Wang Y."/>
            <person name="Zhang T."/>
            <person name="Xu B."/>
            <person name="Zheng H."/>
            <person name="Feng Z."/>
        </authorList>
    </citation>
    <scope>NUCLEOTIDE SEQUENCE [LARGE SCALE GENOMIC DNA]</scope>
    <source>
        <strain evidence="2">HuSjv2</strain>
        <tissue evidence="2">Worms</tissue>
    </source>
</reference>
<feature type="compositionally biased region" description="Polar residues" evidence="1">
    <location>
        <begin position="44"/>
        <end position="57"/>
    </location>
</feature>
<organism evidence="2 3">
    <name type="scientific">Schistosoma japonicum</name>
    <name type="common">Blood fluke</name>
    <dbReference type="NCBI Taxonomy" id="6182"/>
    <lineage>
        <taxon>Eukaryota</taxon>
        <taxon>Metazoa</taxon>
        <taxon>Spiralia</taxon>
        <taxon>Lophotrochozoa</taxon>
        <taxon>Platyhelminthes</taxon>
        <taxon>Trematoda</taxon>
        <taxon>Digenea</taxon>
        <taxon>Strigeidida</taxon>
        <taxon>Schistosomatoidea</taxon>
        <taxon>Schistosomatidae</taxon>
        <taxon>Schistosoma</taxon>
    </lineage>
</organism>
<evidence type="ECO:0000313" key="2">
    <source>
        <dbReference type="EMBL" id="TNN21261.1"/>
    </source>
</evidence>
<dbReference type="OrthoDB" id="515313at2759"/>
<feature type="region of interest" description="Disordered" evidence="1">
    <location>
        <begin position="142"/>
        <end position="167"/>
    </location>
</feature>
<feature type="compositionally biased region" description="Basic and acidic residues" evidence="1">
    <location>
        <begin position="93"/>
        <end position="108"/>
    </location>
</feature>
<gene>
    <name evidence="2" type="ORF">EWB00_010426</name>
</gene>
<feature type="region of interest" description="Disordered" evidence="1">
    <location>
        <begin position="27"/>
        <end position="57"/>
    </location>
</feature>
<feature type="region of interest" description="Disordered" evidence="1">
    <location>
        <begin position="77"/>
        <end position="109"/>
    </location>
</feature>
<keyword evidence="2" id="KW-0969">Cilium</keyword>
<accession>A0A4Z2DXI9</accession>
<proteinExistence type="predicted"/>
<feature type="compositionally biased region" description="Polar residues" evidence="1">
    <location>
        <begin position="77"/>
        <end position="86"/>
    </location>
</feature>
<sequence length="356" mass="41742">MSTRKLSDYFSDYLPDPKESVDFEFFDEHRETAPEQLQQDDKNNSINNDLEPPNSNSKILIRRQPQGSNLFEKSGNLELSNETYNTTDEEKNEETIHKQVDSDDEKSGKKAIVQNVESESEEELISSCDTTDSFVDKINHQTSRNSPVCQSPNKINSNEGKETRNASNPDIYYMNNEYINAAEIANALKTFDKKIRRLRIRPPWRDPNSKPLPSDRTIAFYNMYEDYLKFQNQRSVSSLNHSRAKFTDNEIAVHRLYHSTLNRLRQNEKIQIENYELAKRLQKIRPTTGMTREEQLRDYKKYFITPNSFYPCYKKSTFISALQNDFRVNHQQTKNNKSKNSFESNESTSNSMSKYH</sequence>
<protein>
    <submittedName>
        <fullName evidence="2">Cilia-and flagella-associated protein isoform 2</fullName>
    </submittedName>
</protein>
<dbReference type="EMBL" id="SKCS01000008">
    <property type="protein sequence ID" value="TNN21261.1"/>
    <property type="molecule type" value="Genomic_DNA"/>
</dbReference>
<dbReference type="AlphaFoldDB" id="A0A4Z2DXI9"/>
<comment type="caution">
    <text evidence="2">The sequence shown here is derived from an EMBL/GenBank/DDBJ whole genome shotgun (WGS) entry which is preliminary data.</text>
</comment>
<keyword evidence="3" id="KW-1185">Reference proteome</keyword>
<feature type="region of interest" description="Disordered" evidence="1">
    <location>
        <begin position="331"/>
        <end position="356"/>
    </location>
</feature>